<dbReference type="Proteomes" id="UP000075809">
    <property type="component" value="Unassembled WGS sequence"/>
</dbReference>
<dbReference type="AlphaFoldDB" id="A0A151WPI4"/>
<gene>
    <name evidence="1" type="ORF">ALC60_11152</name>
</gene>
<evidence type="ECO:0000313" key="1">
    <source>
        <dbReference type="EMBL" id="KYQ49776.1"/>
    </source>
</evidence>
<reference evidence="1 2" key="1">
    <citation type="submission" date="2015-09" db="EMBL/GenBank/DDBJ databases">
        <title>Trachymyrmex zeteki WGS genome.</title>
        <authorList>
            <person name="Nygaard S."/>
            <person name="Hu H."/>
            <person name="Boomsma J."/>
            <person name="Zhang G."/>
        </authorList>
    </citation>
    <scope>NUCLEOTIDE SEQUENCE [LARGE SCALE GENOMIC DNA]</scope>
    <source>
        <strain evidence="1">Tzet28-1</strain>
        <tissue evidence="1">Whole body</tissue>
    </source>
</reference>
<protein>
    <submittedName>
        <fullName evidence="1">Uncharacterized protein</fullName>
    </submittedName>
</protein>
<proteinExistence type="predicted"/>
<evidence type="ECO:0000313" key="2">
    <source>
        <dbReference type="Proteomes" id="UP000075809"/>
    </source>
</evidence>
<keyword evidence="2" id="KW-1185">Reference proteome</keyword>
<sequence>MSYVKIVIGDNRGNRIILPHTTWKAFIERRANVERLVQSTVSSSLTIQDLIVELVKIGNEYNVKISLNGTCLYMKPKTMLFMFELEHCVEHVYFELCQYTHGISEKFKYFITFLRQNCINNQCDAANILHKIYDKNSIIECELIAYALDNIVHAALYEK</sequence>
<dbReference type="STRING" id="64791.A0A151WPI4"/>
<name>A0A151WPI4_9HYME</name>
<organism evidence="1 2">
    <name type="scientific">Mycetomoellerius zeteki</name>
    <dbReference type="NCBI Taxonomy" id="64791"/>
    <lineage>
        <taxon>Eukaryota</taxon>
        <taxon>Metazoa</taxon>
        <taxon>Ecdysozoa</taxon>
        <taxon>Arthropoda</taxon>
        <taxon>Hexapoda</taxon>
        <taxon>Insecta</taxon>
        <taxon>Pterygota</taxon>
        <taxon>Neoptera</taxon>
        <taxon>Endopterygota</taxon>
        <taxon>Hymenoptera</taxon>
        <taxon>Apocrita</taxon>
        <taxon>Aculeata</taxon>
        <taxon>Formicoidea</taxon>
        <taxon>Formicidae</taxon>
        <taxon>Myrmicinae</taxon>
        <taxon>Mycetomoellerius</taxon>
    </lineage>
</organism>
<accession>A0A151WPI4</accession>
<dbReference type="EMBL" id="KQ982861">
    <property type="protein sequence ID" value="KYQ49776.1"/>
    <property type="molecule type" value="Genomic_DNA"/>
</dbReference>